<dbReference type="Gene3D" id="3.40.50.300">
    <property type="entry name" value="P-loop containing nucleotide triphosphate hydrolases"/>
    <property type="match status" value="1"/>
</dbReference>
<sequence>MLEITQEEVVGSLAAENPWWDEGKAEDRYTRLPRRGYFRMFFELIVQTALNRAVVLMGPRRVGKTVMMQHAVQGLIDRGVPARSILYVSIDAPTYTGMHLEKFLHLFFERNGVGRADETYVLFDEVQYLKDWQVHLKSLVDRYPNTRFVASGSAAAALKRASNESGAGRFTDFLLPPLTFVEYLNFIGVENELITQNYDGEYELRTSGSIELLNAEFVNYINYGGYPEAVLSDVARGNPSRFIKSDIIDKVLLRDLPSLYGISDIQELNKLFTSVAYNTGNAVSLEKLSQSSGVSKPTISRYLDYLEAAFLITRLRRIDEKGGTFAREREFKVYLTNPSMRAALFQPVTADSEIMGQLVETAIVGQWLHSPFFNELAYARWKRSKRSKEHQDSYCEVDLVRWIDGSNRPFECTEIKWSDRFVERPEQLEGLLEFCRKNSVILKIEATTRSRSAITSVSDITIQQMPSALKCYTIGREALDFRELIS</sequence>
<feature type="domain" description="DUF4143" evidence="2">
    <location>
        <begin position="254"/>
        <end position="412"/>
    </location>
</feature>
<gene>
    <name evidence="3" type="ORF">HND93_19570</name>
</gene>
<dbReference type="EMBL" id="JABFDB010000014">
    <property type="protein sequence ID" value="NYZ21919.1"/>
    <property type="molecule type" value="Genomic_DNA"/>
</dbReference>
<dbReference type="PANTHER" id="PTHR33295">
    <property type="entry name" value="ATPASE"/>
    <property type="match status" value="1"/>
</dbReference>
<keyword evidence="4" id="KW-1185">Reference proteome</keyword>
<dbReference type="GO" id="GO:0005524">
    <property type="term" value="F:ATP binding"/>
    <property type="evidence" value="ECO:0007669"/>
    <property type="project" value="UniProtKB-KW"/>
</dbReference>
<evidence type="ECO:0000313" key="3">
    <source>
        <dbReference type="EMBL" id="NYZ21919.1"/>
    </source>
</evidence>
<reference evidence="3 4" key="1">
    <citation type="submission" date="2020-05" db="EMBL/GenBank/DDBJ databases">
        <title>Azospirillum oleiclasticum sp. nov, a nitrogen-fixing and heavy crude oil-emulsifying bacterium isolated from the crude oil of Yumen Oilfield.</title>
        <authorList>
            <person name="Wu D."/>
            <person name="Cai M."/>
            <person name="Zhang X."/>
        </authorList>
    </citation>
    <scope>NUCLEOTIDE SEQUENCE [LARGE SCALE GENOMIC DNA]</scope>
    <source>
        <strain evidence="3 4">ROY-1-1-2</strain>
    </source>
</reference>
<name>A0ABX2TFW4_9PROT</name>
<evidence type="ECO:0000259" key="2">
    <source>
        <dbReference type="Pfam" id="PF13635"/>
    </source>
</evidence>
<evidence type="ECO:0000259" key="1">
    <source>
        <dbReference type="Pfam" id="PF13173"/>
    </source>
</evidence>
<dbReference type="RefSeq" id="WP_180283692.1">
    <property type="nucleotide sequence ID" value="NZ_JABFDB010000014.1"/>
</dbReference>
<comment type="caution">
    <text evidence="3">The sequence shown here is derived from an EMBL/GenBank/DDBJ whole genome shotgun (WGS) entry which is preliminary data.</text>
</comment>
<organism evidence="3 4">
    <name type="scientific">Azospirillum oleiclasticum</name>
    <dbReference type="NCBI Taxonomy" id="2735135"/>
    <lineage>
        <taxon>Bacteria</taxon>
        <taxon>Pseudomonadati</taxon>
        <taxon>Pseudomonadota</taxon>
        <taxon>Alphaproteobacteria</taxon>
        <taxon>Rhodospirillales</taxon>
        <taxon>Azospirillaceae</taxon>
        <taxon>Azospirillum</taxon>
    </lineage>
</organism>
<dbReference type="Gene3D" id="1.10.10.10">
    <property type="entry name" value="Winged helix-like DNA-binding domain superfamily/Winged helix DNA-binding domain"/>
    <property type="match status" value="1"/>
</dbReference>
<accession>A0ABX2TFW4</accession>
<dbReference type="InterPro" id="IPR041682">
    <property type="entry name" value="AAA_14"/>
</dbReference>
<keyword evidence="3" id="KW-0547">Nucleotide-binding</keyword>
<protein>
    <submittedName>
        <fullName evidence="3">ATP-binding protein</fullName>
    </submittedName>
</protein>
<proteinExistence type="predicted"/>
<dbReference type="PANTHER" id="PTHR33295:SF18">
    <property type="entry name" value="AAA+ ATPASE DOMAIN-CONTAINING PROTEIN"/>
    <property type="match status" value="1"/>
</dbReference>
<dbReference type="Pfam" id="PF13173">
    <property type="entry name" value="AAA_14"/>
    <property type="match status" value="1"/>
</dbReference>
<feature type="domain" description="AAA" evidence="1">
    <location>
        <begin position="51"/>
        <end position="184"/>
    </location>
</feature>
<dbReference type="InterPro" id="IPR027417">
    <property type="entry name" value="P-loop_NTPase"/>
</dbReference>
<dbReference type="Pfam" id="PF13635">
    <property type="entry name" value="DUF4143"/>
    <property type="match status" value="1"/>
</dbReference>
<dbReference type="SUPFAM" id="SSF52540">
    <property type="entry name" value="P-loop containing nucleoside triphosphate hydrolases"/>
    <property type="match status" value="1"/>
</dbReference>
<dbReference type="InterPro" id="IPR036390">
    <property type="entry name" value="WH_DNA-bd_sf"/>
</dbReference>
<dbReference type="InterPro" id="IPR036388">
    <property type="entry name" value="WH-like_DNA-bd_sf"/>
</dbReference>
<keyword evidence="3" id="KW-0067">ATP-binding</keyword>
<dbReference type="InterPro" id="IPR025420">
    <property type="entry name" value="DUF4143"/>
</dbReference>
<dbReference type="Proteomes" id="UP000584642">
    <property type="component" value="Unassembled WGS sequence"/>
</dbReference>
<dbReference type="SUPFAM" id="SSF46785">
    <property type="entry name" value="Winged helix' DNA-binding domain"/>
    <property type="match status" value="1"/>
</dbReference>
<evidence type="ECO:0000313" key="4">
    <source>
        <dbReference type="Proteomes" id="UP000584642"/>
    </source>
</evidence>